<feature type="non-terminal residue" evidence="5">
    <location>
        <position position="1"/>
    </location>
</feature>
<organism evidence="5 6">
    <name type="scientific">Funneliformis mosseae</name>
    <name type="common">Endomycorrhizal fungus</name>
    <name type="synonym">Glomus mosseae</name>
    <dbReference type="NCBI Taxonomy" id="27381"/>
    <lineage>
        <taxon>Eukaryota</taxon>
        <taxon>Fungi</taxon>
        <taxon>Fungi incertae sedis</taxon>
        <taxon>Mucoromycota</taxon>
        <taxon>Glomeromycotina</taxon>
        <taxon>Glomeromycetes</taxon>
        <taxon>Glomerales</taxon>
        <taxon>Glomeraceae</taxon>
        <taxon>Funneliformis</taxon>
    </lineage>
</organism>
<keyword evidence="3" id="KW-0964">Secreted</keyword>
<dbReference type="Pfam" id="PF20147">
    <property type="entry name" value="Crinkler"/>
    <property type="match status" value="1"/>
</dbReference>
<proteinExistence type="predicted"/>
<dbReference type="InterPro" id="IPR045379">
    <property type="entry name" value="Crinkler_N"/>
</dbReference>
<dbReference type="EMBL" id="CAJVPP010016388">
    <property type="protein sequence ID" value="CAG8729434.1"/>
    <property type="molecule type" value="Genomic_DNA"/>
</dbReference>
<reference evidence="5" key="1">
    <citation type="submission" date="2021-06" db="EMBL/GenBank/DDBJ databases">
        <authorList>
            <person name="Kallberg Y."/>
            <person name="Tangrot J."/>
            <person name="Rosling A."/>
        </authorList>
    </citation>
    <scope>NUCLEOTIDE SEQUENCE</scope>
    <source>
        <strain evidence="5">87-6 pot B 2015</strain>
    </source>
</reference>
<dbReference type="Proteomes" id="UP000789375">
    <property type="component" value="Unassembled WGS sequence"/>
</dbReference>
<dbReference type="InterPro" id="IPR013761">
    <property type="entry name" value="SAM/pointed_sf"/>
</dbReference>
<feature type="domain" description="Crinkler effector protein N-terminal" evidence="4">
    <location>
        <begin position="76"/>
        <end position="174"/>
    </location>
</feature>
<evidence type="ECO:0000256" key="3">
    <source>
        <dbReference type="ARBA" id="ARBA00022525"/>
    </source>
</evidence>
<gene>
    <name evidence="5" type="ORF">FMOSSE_LOCUS15568</name>
</gene>
<evidence type="ECO:0000256" key="1">
    <source>
        <dbReference type="ARBA" id="ARBA00004340"/>
    </source>
</evidence>
<comment type="caution">
    <text evidence="5">The sequence shown here is derived from an EMBL/GenBank/DDBJ whole genome shotgun (WGS) entry which is preliminary data.</text>
</comment>
<protein>
    <submittedName>
        <fullName evidence="5">8420_t:CDS:1</fullName>
    </submittedName>
</protein>
<feature type="non-terminal residue" evidence="5">
    <location>
        <position position="189"/>
    </location>
</feature>
<dbReference type="GO" id="GO:0043657">
    <property type="term" value="C:host cell"/>
    <property type="evidence" value="ECO:0007669"/>
    <property type="project" value="UniProtKB-SubCell"/>
</dbReference>
<keyword evidence="6" id="KW-1185">Reference proteome</keyword>
<evidence type="ECO:0000259" key="4">
    <source>
        <dbReference type="Pfam" id="PF20147"/>
    </source>
</evidence>
<sequence>DRLEEYETERLINFLRKDFELSHIELSDGFFTRLERENITGHLFLKLTRQEFREFGMGLRPALELEDYIKKLCENSYENAFAVEIDTMKLVSFFRNAIKEKKAPEFDNFATDKLKLWKVDISLEEENEKLNLVNTKINVNIKEELGGVELLPLSKISKHFTSQPADEHIHIIVQRPIETKEVHCTATYG</sequence>
<comment type="subcellular location">
    <subcellularLocation>
        <location evidence="1">Host cell</location>
    </subcellularLocation>
    <subcellularLocation>
        <location evidence="2">Secreted</location>
    </subcellularLocation>
</comment>
<accession>A0A9N9IB18</accession>
<name>A0A9N9IB18_FUNMO</name>
<evidence type="ECO:0000313" key="6">
    <source>
        <dbReference type="Proteomes" id="UP000789375"/>
    </source>
</evidence>
<dbReference type="Gene3D" id="1.10.150.50">
    <property type="entry name" value="Transcription Factor, Ets-1"/>
    <property type="match status" value="1"/>
</dbReference>
<dbReference type="AlphaFoldDB" id="A0A9N9IB18"/>
<dbReference type="GO" id="GO:0005576">
    <property type="term" value="C:extracellular region"/>
    <property type="evidence" value="ECO:0007669"/>
    <property type="project" value="UniProtKB-SubCell"/>
</dbReference>
<evidence type="ECO:0000313" key="5">
    <source>
        <dbReference type="EMBL" id="CAG8729434.1"/>
    </source>
</evidence>
<evidence type="ECO:0000256" key="2">
    <source>
        <dbReference type="ARBA" id="ARBA00004613"/>
    </source>
</evidence>